<feature type="compositionally biased region" description="Basic and acidic residues" evidence="1">
    <location>
        <begin position="102"/>
        <end position="121"/>
    </location>
</feature>
<feature type="region of interest" description="Disordered" evidence="1">
    <location>
        <begin position="1"/>
        <end position="45"/>
    </location>
</feature>
<feature type="compositionally biased region" description="Basic and acidic residues" evidence="1">
    <location>
        <begin position="27"/>
        <end position="43"/>
    </location>
</feature>
<reference evidence="2" key="1">
    <citation type="submission" date="2021-06" db="EMBL/GenBank/DDBJ databases">
        <authorList>
            <person name="Hodson N. C."/>
            <person name="Mongue J. A."/>
            <person name="Jaron S. K."/>
        </authorList>
    </citation>
    <scope>NUCLEOTIDE SEQUENCE</scope>
</reference>
<sequence>MPRRHKSHRSTLSSSSSRNKRKSVTHATDEDRPSSSKKRKEDDYCCEPPDIDYYPECICVSPPDCCDDADSDPCIPLCCRPCPYWEREIVKFNPGAKWNPQIEEKGESGHPNLKKDGDGNKKGSSSKSKPDKNSQKNDKKNNKKDDKFVAIEISHKTSSNSNVSNVGRYICNFQDCVPDPCRQFYPQLANQPYNTNYYQQARLFQTPNIPCSSQSPENNDSDDNEDTNKRSKIPDEWLQELPLCDERKCPNLRRKTCKSKKKKSNGGQTRYNPYYGEDG</sequence>
<proteinExistence type="predicted"/>
<evidence type="ECO:0000256" key="1">
    <source>
        <dbReference type="SAM" id="MobiDB-lite"/>
    </source>
</evidence>
<feature type="compositionally biased region" description="Basic residues" evidence="1">
    <location>
        <begin position="255"/>
        <end position="264"/>
    </location>
</feature>
<evidence type="ECO:0000313" key="3">
    <source>
        <dbReference type="Proteomes" id="UP000708208"/>
    </source>
</evidence>
<keyword evidence="3" id="KW-1185">Reference proteome</keyword>
<feature type="region of interest" description="Disordered" evidence="1">
    <location>
        <begin position="98"/>
        <end position="146"/>
    </location>
</feature>
<feature type="region of interest" description="Disordered" evidence="1">
    <location>
        <begin position="255"/>
        <end position="279"/>
    </location>
</feature>
<name>A0A8J2KSP2_9HEXA</name>
<comment type="caution">
    <text evidence="2">The sequence shown here is derived from an EMBL/GenBank/DDBJ whole genome shotgun (WGS) entry which is preliminary data.</text>
</comment>
<feature type="region of interest" description="Disordered" evidence="1">
    <location>
        <begin position="207"/>
        <end position="234"/>
    </location>
</feature>
<gene>
    <name evidence="2" type="ORF">AFUS01_LOCUS29521</name>
</gene>
<organism evidence="2 3">
    <name type="scientific">Allacma fusca</name>
    <dbReference type="NCBI Taxonomy" id="39272"/>
    <lineage>
        <taxon>Eukaryota</taxon>
        <taxon>Metazoa</taxon>
        <taxon>Ecdysozoa</taxon>
        <taxon>Arthropoda</taxon>
        <taxon>Hexapoda</taxon>
        <taxon>Collembola</taxon>
        <taxon>Symphypleona</taxon>
        <taxon>Sminthuridae</taxon>
        <taxon>Allacma</taxon>
    </lineage>
</organism>
<dbReference type="Proteomes" id="UP000708208">
    <property type="component" value="Unassembled WGS sequence"/>
</dbReference>
<evidence type="ECO:0000313" key="2">
    <source>
        <dbReference type="EMBL" id="CAG7819051.1"/>
    </source>
</evidence>
<feature type="compositionally biased region" description="Basic and acidic residues" evidence="1">
    <location>
        <begin position="128"/>
        <end position="146"/>
    </location>
</feature>
<protein>
    <submittedName>
        <fullName evidence="2">Uncharacterized protein</fullName>
    </submittedName>
</protein>
<accession>A0A8J2KSP2</accession>
<dbReference type="EMBL" id="CAJVCH010437719">
    <property type="protein sequence ID" value="CAG7819051.1"/>
    <property type="molecule type" value="Genomic_DNA"/>
</dbReference>
<dbReference type="AlphaFoldDB" id="A0A8J2KSP2"/>